<dbReference type="InterPro" id="IPR052399">
    <property type="entry name" value="Phage_Baseplate_Assmbl_Protein"/>
</dbReference>
<feature type="domain" description="Baseplate J-like central" evidence="2">
    <location>
        <begin position="176"/>
        <end position="247"/>
    </location>
</feature>
<dbReference type="InterPro" id="IPR058531">
    <property type="entry name" value="Baseplate_J_M"/>
</dbReference>
<dbReference type="Pfam" id="PF26079">
    <property type="entry name" value="Baseplate_J_C"/>
    <property type="match status" value="1"/>
</dbReference>
<dbReference type="EMBL" id="QJKD01000004">
    <property type="protein sequence ID" value="PXX54423.1"/>
    <property type="molecule type" value="Genomic_DNA"/>
</dbReference>
<protein>
    <submittedName>
        <fullName evidence="4">Putative phage protein gp47/JayE</fullName>
    </submittedName>
</protein>
<evidence type="ECO:0000313" key="5">
    <source>
        <dbReference type="Proteomes" id="UP000248057"/>
    </source>
</evidence>
<gene>
    <name evidence="4" type="ORF">DFR60_104249</name>
</gene>
<name>A0A2V3Y8B2_9FIRM</name>
<comment type="similarity">
    <text evidence="1">Belongs to the Mu gp47/PBSX XkdT family.</text>
</comment>
<keyword evidence="5" id="KW-1185">Reference proteome</keyword>
<evidence type="ECO:0000313" key="4">
    <source>
        <dbReference type="EMBL" id="PXX54423.1"/>
    </source>
</evidence>
<dbReference type="AlphaFoldDB" id="A0A2V3Y8B2"/>
<evidence type="ECO:0000259" key="3">
    <source>
        <dbReference type="Pfam" id="PF26079"/>
    </source>
</evidence>
<dbReference type="GeneID" id="86061268"/>
<proteinExistence type="inferred from homology"/>
<sequence length="341" mass="37964">MYENITYEVILNRMLDRVPDYIDKREGSVIYDAMAPAAVEMQNMYIELDWALKQVFAGTADRDNLIRRCAEWGIIPYPATRAVLKGEFNIDIELGKRFSLGTLNYTATEKISDRTYRLECETPGAIGNRFLGIMIPIDYIPDLTHAELTEVLLEGNEEETTEALRERFLFKVQKPSTSGNVYDYYNWTMECPGVGAAKIYPLAQGPGTVKVVITDADRSAAGTELVEQVKGHIEEKRPIGADVTVVSAVEKGVSVTAKVRLQNGVNLGTVQELFLRDFTDYLQSGAFDIAYVSLARTGNLLLGVTGVEDFTELKLNGQIRNIELDEKEIAVAGTVILEVMQ</sequence>
<organism evidence="4 5">
    <name type="scientific">Hungatella effluvii</name>
    <dbReference type="NCBI Taxonomy" id="1096246"/>
    <lineage>
        <taxon>Bacteria</taxon>
        <taxon>Bacillati</taxon>
        <taxon>Bacillota</taxon>
        <taxon>Clostridia</taxon>
        <taxon>Lachnospirales</taxon>
        <taxon>Lachnospiraceae</taxon>
        <taxon>Hungatella</taxon>
    </lineage>
</organism>
<reference evidence="4 5" key="1">
    <citation type="submission" date="2018-05" db="EMBL/GenBank/DDBJ databases">
        <title>Genomic Encyclopedia of Type Strains, Phase IV (KMG-IV): sequencing the most valuable type-strain genomes for metagenomic binning, comparative biology and taxonomic classification.</title>
        <authorList>
            <person name="Goeker M."/>
        </authorList>
    </citation>
    <scope>NUCLEOTIDE SEQUENCE [LARGE SCALE GENOMIC DNA]</scope>
    <source>
        <strain evidence="4 5">DSM 24995</strain>
    </source>
</reference>
<dbReference type="Pfam" id="PF26078">
    <property type="entry name" value="Baseplate_J_M"/>
    <property type="match status" value="1"/>
</dbReference>
<feature type="domain" description="Baseplate J-like C-terminal" evidence="3">
    <location>
        <begin position="253"/>
        <end position="336"/>
    </location>
</feature>
<accession>A0A2V3Y8B2</accession>
<dbReference type="PANTHER" id="PTHR37829:SF3">
    <property type="entry name" value="PROTEIN JAYE-RELATED"/>
    <property type="match status" value="1"/>
</dbReference>
<dbReference type="PANTHER" id="PTHR37829">
    <property type="entry name" value="PHAGE-LIKE ELEMENT PBSX PROTEIN XKDT"/>
    <property type="match status" value="1"/>
</dbReference>
<comment type="caution">
    <text evidence="4">The sequence shown here is derived from an EMBL/GenBank/DDBJ whole genome shotgun (WGS) entry which is preliminary data.</text>
</comment>
<evidence type="ECO:0000256" key="1">
    <source>
        <dbReference type="ARBA" id="ARBA00038087"/>
    </source>
</evidence>
<dbReference type="Proteomes" id="UP000248057">
    <property type="component" value="Unassembled WGS sequence"/>
</dbReference>
<evidence type="ECO:0000259" key="2">
    <source>
        <dbReference type="Pfam" id="PF26078"/>
    </source>
</evidence>
<dbReference type="RefSeq" id="WP_110322742.1">
    <property type="nucleotide sequence ID" value="NZ_QJKD01000004.1"/>
</dbReference>
<dbReference type="InterPro" id="IPR058530">
    <property type="entry name" value="Baseplate_J-like_C"/>
</dbReference>